<reference evidence="2 3" key="1">
    <citation type="submission" date="2019-11" db="EMBL/GenBank/DDBJ databases">
        <title>Draft Genome Sequence of Plant Growth-Promoting Rhizosphere-Associated Bacteria.</title>
        <authorList>
            <person name="Vasilyev I.Y."/>
            <person name="Radchenko V."/>
            <person name="Ilnitskaya E.V."/>
        </authorList>
    </citation>
    <scope>NUCLEOTIDE SEQUENCE [LARGE SCALE GENOMIC DNA]</scope>
    <source>
        <strain evidence="2 3">VRA_07sq_f</strain>
    </source>
</reference>
<proteinExistence type="predicted"/>
<protein>
    <submittedName>
        <fullName evidence="2">Phosphopantothenoylcysteine decarboxylase</fullName>
    </submittedName>
</protein>
<evidence type="ECO:0000259" key="1">
    <source>
        <dbReference type="Pfam" id="PF04127"/>
    </source>
</evidence>
<evidence type="ECO:0000313" key="3">
    <source>
        <dbReference type="Proteomes" id="UP000491237"/>
    </source>
</evidence>
<organism evidence="2 3">
    <name type="scientific">Lentilactobacillus parabuchneri</name>
    <dbReference type="NCBI Taxonomy" id="152331"/>
    <lineage>
        <taxon>Bacteria</taxon>
        <taxon>Bacillati</taxon>
        <taxon>Bacillota</taxon>
        <taxon>Bacilli</taxon>
        <taxon>Lactobacillales</taxon>
        <taxon>Lactobacillaceae</taxon>
        <taxon>Lentilactobacillus</taxon>
    </lineage>
</organism>
<dbReference type="SUPFAM" id="SSF102645">
    <property type="entry name" value="CoaB-like"/>
    <property type="match status" value="1"/>
</dbReference>
<dbReference type="AlphaFoldDB" id="A0A844ECW9"/>
<name>A0A844ECW9_9LACO</name>
<dbReference type="GO" id="GO:0015937">
    <property type="term" value="P:coenzyme A biosynthetic process"/>
    <property type="evidence" value="ECO:0007669"/>
    <property type="project" value="UniProtKB-ARBA"/>
</dbReference>
<dbReference type="InterPro" id="IPR035929">
    <property type="entry name" value="CoaB-like_sf"/>
</dbReference>
<dbReference type="Proteomes" id="UP000491237">
    <property type="component" value="Unassembled WGS sequence"/>
</dbReference>
<dbReference type="Pfam" id="PF04127">
    <property type="entry name" value="DFP"/>
    <property type="match status" value="1"/>
</dbReference>
<sequence>LMIGFAAETNDLIKNAKKKIQSKKLDLIVANDVSQTSIGFNSDNNQVTFLFGDGRQVKTPVESKQKVADQLIEIVAEEFKS</sequence>
<feature type="domain" description="DNA/pantothenate metabolism flavoprotein C-terminal" evidence="1">
    <location>
        <begin position="2"/>
        <end position="77"/>
    </location>
</feature>
<accession>A0A844ECW9</accession>
<dbReference type="EMBL" id="WKKY01000820">
    <property type="protein sequence ID" value="MSE22101.1"/>
    <property type="molecule type" value="Genomic_DNA"/>
</dbReference>
<dbReference type="Gene3D" id="3.40.50.10300">
    <property type="entry name" value="CoaB-like"/>
    <property type="match status" value="1"/>
</dbReference>
<feature type="non-terminal residue" evidence="2">
    <location>
        <position position="1"/>
    </location>
</feature>
<dbReference type="InterPro" id="IPR007085">
    <property type="entry name" value="DNA/pantothenate-metab_flavo_C"/>
</dbReference>
<evidence type="ECO:0000313" key="2">
    <source>
        <dbReference type="EMBL" id="MSE22101.1"/>
    </source>
</evidence>
<comment type="caution">
    <text evidence="2">The sequence shown here is derived from an EMBL/GenBank/DDBJ whole genome shotgun (WGS) entry which is preliminary data.</text>
</comment>
<gene>
    <name evidence="2" type="ORF">GKC44_12835</name>
</gene>
<dbReference type="GO" id="GO:0003824">
    <property type="term" value="F:catalytic activity"/>
    <property type="evidence" value="ECO:0007669"/>
    <property type="project" value="UniProtKB-ARBA"/>
</dbReference>